<protein>
    <submittedName>
        <fullName evidence="1">Uncharacterized protein</fullName>
    </submittedName>
</protein>
<evidence type="ECO:0000313" key="2">
    <source>
        <dbReference type="Proteomes" id="UP000250235"/>
    </source>
</evidence>
<dbReference type="EMBL" id="KQ990567">
    <property type="protein sequence ID" value="KZV53006.1"/>
    <property type="molecule type" value="Genomic_DNA"/>
</dbReference>
<dbReference type="AlphaFoldDB" id="A0A2Z7D7E1"/>
<proteinExistence type="predicted"/>
<name>A0A2Z7D7E1_9LAMI</name>
<accession>A0A2Z7D7E1</accession>
<organism evidence="1 2">
    <name type="scientific">Dorcoceras hygrometricum</name>
    <dbReference type="NCBI Taxonomy" id="472368"/>
    <lineage>
        <taxon>Eukaryota</taxon>
        <taxon>Viridiplantae</taxon>
        <taxon>Streptophyta</taxon>
        <taxon>Embryophyta</taxon>
        <taxon>Tracheophyta</taxon>
        <taxon>Spermatophyta</taxon>
        <taxon>Magnoliopsida</taxon>
        <taxon>eudicotyledons</taxon>
        <taxon>Gunneridae</taxon>
        <taxon>Pentapetalae</taxon>
        <taxon>asterids</taxon>
        <taxon>lamiids</taxon>
        <taxon>Lamiales</taxon>
        <taxon>Gesneriaceae</taxon>
        <taxon>Didymocarpoideae</taxon>
        <taxon>Trichosporeae</taxon>
        <taxon>Loxocarpinae</taxon>
        <taxon>Dorcoceras</taxon>
    </lineage>
</organism>
<keyword evidence="2" id="KW-1185">Reference proteome</keyword>
<reference evidence="1 2" key="1">
    <citation type="journal article" date="2015" name="Proc. Natl. Acad. Sci. U.S.A.">
        <title>The resurrection genome of Boea hygrometrica: A blueprint for survival of dehydration.</title>
        <authorList>
            <person name="Xiao L."/>
            <person name="Yang G."/>
            <person name="Zhang L."/>
            <person name="Yang X."/>
            <person name="Zhao S."/>
            <person name="Ji Z."/>
            <person name="Zhou Q."/>
            <person name="Hu M."/>
            <person name="Wang Y."/>
            <person name="Chen M."/>
            <person name="Xu Y."/>
            <person name="Jin H."/>
            <person name="Xiao X."/>
            <person name="Hu G."/>
            <person name="Bao F."/>
            <person name="Hu Y."/>
            <person name="Wan P."/>
            <person name="Li L."/>
            <person name="Deng X."/>
            <person name="Kuang T."/>
            <person name="Xiang C."/>
            <person name="Zhu J.K."/>
            <person name="Oliver M.J."/>
            <person name="He Y."/>
        </authorList>
    </citation>
    <scope>NUCLEOTIDE SEQUENCE [LARGE SCALE GENOMIC DNA]</scope>
    <source>
        <strain evidence="2">cv. XS01</strain>
    </source>
</reference>
<dbReference type="Proteomes" id="UP000250235">
    <property type="component" value="Unassembled WGS sequence"/>
</dbReference>
<gene>
    <name evidence="1" type="ORF">F511_33720</name>
</gene>
<sequence>MSMSMIICLSSCAPHGFEFFCMASVHGLLEGSWLVVKWFMVVLGVDFRGSKWRFKGRTGGLKIYTVQCVFTVCRVRLVLSLRAASSGHGWGQVLTCKKDIIPAEALNDKGHKVRPCEKTFQRLHLCVQRTNLHKRLTYQEQITSIRESGVERVCVKIHNANQRNEQHTAVLVAKFAHSCGSWCSAQQRAYTARHIIHAQPIAVTKLNIRTLTSELDLAHAVCHNESPSNADPPPAKSIQATAQGLQLRTTAAGSYDSTSANSTFYHHKKL</sequence>
<evidence type="ECO:0000313" key="1">
    <source>
        <dbReference type="EMBL" id="KZV53006.1"/>
    </source>
</evidence>